<protein>
    <recommendedName>
        <fullName evidence="3">Small CPxCG-related zinc finger protein</fullName>
    </recommendedName>
</protein>
<organism evidence="1 2">
    <name type="scientific">Glycomyces terrestris</name>
    <dbReference type="NCBI Taxonomy" id="2493553"/>
    <lineage>
        <taxon>Bacteria</taxon>
        <taxon>Bacillati</taxon>
        <taxon>Actinomycetota</taxon>
        <taxon>Actinomycetes</taxon>
        <taxon>Glycomycetales</taxon>
        <taxon>Glycomycetaceae</taxon>
        <taxon>Glycomyces</taxon>
    </lineage>
</organism>
<evidence type="ECO:0000313" key="2">
    <source>
        <dbReference type="Proteomes" id="UP000277256"/>
    </source>
</evidence>
<dbReference type="AlphaFoldDB" id="A0A426UW96"/>
<dbReference type="EMBL" id="RSEB01000004">
    <property type="protein sequence ID" value="RRR98488.1"/>
    <property type="molecule type" value="Genomic_DNA"/>
</dbReference>
<evidence type="ECO:0000313" key="1">
    <source>
        <dbReference type="EMBL" id="RRR98488.1"/>
    </source>
</evidence>
<dbReference type="Proteomes" id="UP000277256">
    <property type="component" value="Unassembled WGS sequence"/>
</dbReference>
<dbReference type="OrthoDB" id="3481918at2"/>
<proteinExistence type="predicted"/>
<dbReference type="RefSeq" id="WP_125248795.1">
    <property type="nucleotide sequence ID" value="NZ_RSEB01000004.1"/>
</dbReference>
<evidence type="ECO:0008006" key="3">
    <source>
        <dbReference type="Google" id="ProtNLM"/>
    </source>
</evidence>
<reference evidence="1 2" key="1">
    <citation type="submission" date="2018-12" db="EMBL/GenBank/DDBJ databases">
        <title>Glycomyces sp. YIM 121974 draft genome.</title>
        <authorList>
            <person name="Li Q."/>
        </authorList>
    </citation>
    <scope>NUCLEOTIDE SEQUENCE [LARGE SCALE GENOMIC DNA]</scope>
    <source>
        <strain evidence="1 2">YIM 121974</strain>
    </source>
</reference>
<name>A0A426UW96_9ACTN</name>
<accession>A0A426UW96</accession>
<keyword evidence="2" id="KW-1185">Reference proteome</keyword>
<comment type="caution">
    <text evidence="1">The sequence shown here is derived from an EMBL/GenBank/DDBJ whole genome shotgun (WGS) entry which is preliminary data.</text>
</comment>
<sequence length="60" mass="6540">MNDEQWNEIIESEREGESGPWLCPDCDELTVELGVRFEGGAAVESTFMCNSCQASVTAPA</sequence>
<gene>
    <name evidence="1" type="ORF">EIW28_16545</name>
</gene>